<sequence>MSCASSFPGCRDAAHDPPPTAPFLPKCCRVPTNGALPSPAVEMPRGLQRRISPHGHQRRPSFPGCKDATTPPTATTPFLPHMLHATRGRDPARLPHQRCPSFPRLPRCRAAFNAGSRPMASNDALPSPTAEMRPLPLPEEVVPMYLRPAPSTSPPFYENAANLLNLAPPPPYQPSPAWCLDVVPR</sequence>
<dbReference type="EnsemblPlants" id="Zm00001eb161070_T001">
    <property type="protein sequence ID" value="Zm00001eb161070_P001"/>
    <property type="gene ID" value="Zm00001eb161070"/>
</dbReference>
<evidence type="ECO:0000256" key="1">
    <source>
        <dbReference type="SAM" id="MobiDB-lite"/>
    </source>
</evidence>
<dbReference type="AlphaFoldDB" id="A0A804NP18"/>
<accession>A0A804NP18</accession>
<protein>
    <submittedName>
        <fullName evidence="2">Uncharacterized protein</fullName>
    </submittedName>
</protein>
<evidence type="ECO:0000313" key="3">
    <source>
        <dbReference type="Proteomes" id="UP000007305"/>
    </source>
</evidence>
<dbReference type="Proteomes" id="UP000007305">
    <property type="component" value="Chromosome 3"/>
</dbReference>
<proteinExistence type="predicted"/>
<feature type="compositionally biased region" description="Low complexity" evidence="1">
    <location>
        <begin position="68"/>
        <end position="77"/>
    </location>
</feature>
<dbReference type="EnsemblPlants" id="Zm00001eb175000_T001">
    <property type="protein sequence ID" value="Zm00001eb175000_P001"/>
    <property type="gene ID" value="Zm00001eb175000"/>
</dbReference>
<reference evidence="2" key="3">
    <citation type="submission" date="2019-07" db="EMBL/GenBank/DDBJ databases">
        <authorList>
            <person name="Seetharam A."/>
            <person name="Woodhouse M."/>
            <person name="Cannon E."/>
        </authorList>
    </citation>
    <scope>NUCLEOTIDE SEQUENCE [LARGE SCALE GENOMIC DNA]</scope>
    <source>
        <strain evidence="2">cv. B73</strain>
    </source>
</reference>
<dbReference type="Gramene" id="Zm00001eb161070_T001">
    <property type="protein sequence ID" value="Zm00001eb161070_P001"/>
    <property type="gene ID" value="Zm00001eb161070"/>
</dbReference>
<reference evidence="3" key="1">
    <citation type="journal article" date="2009" name="Science">
        <title>The B73 maize genome: complexity, diversity, and dynamics.</title>
        <authorList>
            <person name="Schnable P.S."/>
            <person name="Ware D."/>
            <person name="Fulton R.S."/>
            <person name="Stein J.C."/>
            <person name="Wei F."/>
            <person name="Pasternak S."/>
            <person name="Liang C."/>
            <person name="Zhang J."/>
            <person name="Fulton L."/>
            <person name="Graves T.A."/>
            <person name="Minx P."/>
            <person name="Reily A.D."/>
            <person name="Courtney L."/>
            <person name="Kruchowski S.S."/>
            <person name="Tomlinson C."/>
            <person name="Strong C."/>
            <person name="Delehaunty K."/>
            <person name="Fronick C."/>
            <person name="Courtney B."/>
            <person name="Rock S.M."/>
            <person name="Belter E."/>
            <person name="Du F."/>
            <person name="Kim K."/>
            <person name="Abbott R.M."/>
            <person name="Cotton M."/>
            <person name="Levy A."/>
            <person name="Marchetto P."/>
            <person name="Ochoa K."/>
            <person name="Jackson S.M."/>
            <person name="Gillam B."/>
            <person name="Chen W."/>
            <person name="Yan L."/>
            <person name="Higginbotham J."/>
            <person name="Cardenas M."/>
            <person name="Waligorski J."/>
            <person name="Applebaum E."/>
            <person name="Phelps L."/>
            <person name="Falcone J."/>
            <person name="Kanchi K."/>
            <person name="Thane T."/>
            <person name="Scimone A."/>
            <person name="Thane N."/>
            <person name="Henke J."/>
            <person name="Wang T."/>
            <person name="Ruppert J."/>
            <person name="Shah N."/>
            <person name="Rotter K."/>
            <person name="Hodges J."/>
            <person name="Ingenthron E."/>
            <person name="Cordes M."/>
            <person name="Kohlberg S."/>
            <person name="Sgro J."/>
            <person name="Delgado B."/>
            <person name="Mead K."/>
            <person name="Chinwalla A."/>
            <person name="Leonard S."/>
            <person name="Crouse K."/>
            <person name="Collura K."/>
            <person name="Kudrna D."/>
            <person name="Currie J."/>
            <person name="He R."/>
            <person name="Angelova A."/>
            <person name="Rajasekar S."/>
            <person name="Mueller T."/>
            <person name="Lomeli R."/>
            <person name="Scara G."/>
            <person name="Ko A."/>
            <person name="Delaney K."/>
            <person name="Wissotski M."/>
            <person name="Lopez G."/>
            <person name="Campos D."/>
            <person name="Braidotti M."/>
            <person name="Ashley E."/>
            <person name="Golser W."/>
            <person name="Kim H."/>
            <person name="Lee S."/>
            <person name="Lin J."/>
            <person name="Dujmic Z."/>
            <person name="Kim W."/>
            <person name="Talag J."/>
            <person name="Zuccolo A."/>
            <person name="Fan C."/>
            <person name="Sebastian A."/>
            <person name="Kramer M."/>
            <person name="Spiegel L."/>
            <person name="Nascimento L."/>
            <person name="Zutavern T."/>
            <person name="Miller B."/>
            <person name="Ambroise C."/>
            <person name="Muller S."/>
            <person name="Spooner W."/>
            <person name="Narechania A."/>
            <person name="Ren L."/>
            <person name="Wei S."/>
            <person name="Kumari S."/>
            <person name="Faga B."/>
            <person name="Levy M.J."/>
            <person name="McMahan L."/>
            <person name="Van Buren P."/>
            <person name="Vaughn M.W."/>
            <person name="Ying K."/>
            <person name="Yeh C.-T."/>
            <person name="Emrich S.J."/>
            <person name="Jia Y."/>
            <person name="Kalyanaraman A."/>
            <person name="Hsia A.-P."/>
            <person name="Barbazuk W.B."/>
            <person name="Baucom R.S."/>
            <person name="Brutnell T.P."/>
            <person name="Carpita N.C."/>
            <person name="Chaparro C."/>
            <person name="Chia J.-M."/>
            <person name="Deragon J.-M."/>
            <person name="Estill J.C."/>
            <person name="Fu Y."/>
            <person name="Jeddeloh J.A."/>
            <person name="Han Y."/>
            <person name="Lee H."/>
            <person name="Li P."/>
            <person name="Lisch D.R."/>
            <person name="Liu S."/>
            <person name="Liu Z."/>
            <person name="Nagel D.H."/>
            <person name="McCann M.C."/>
            <person name="SanMiguel P."/>
            <person name="Myers A.M."/>
            <person name="Nettleton D."/>
            <person name="Nguyen J."/>
            <person name="Penning B.W."/>
            <person name="Ponnala L."/>
            <person name="Schneider K.L."/>
            <person name="Schwartz D.C."/>
            <person name="Sharma A."/>
            <person name="Soderlund C."/>
            <person name="Springer N.M."/>
            <person name="Sun Q."/>
            <person name="Wang H."/>
            <person name="Waterman M."/>
            <person name="Westerman R."/>
            <person name="Wolfgruber T.K."/>
            <person name="Yang L."/>
            <person name="Yu Y."/>
            <person name="Zhang L."/>
            <person name="Zhou S."/>
            <person name="Zhu Q."/>
            <person name="Bennetzen J.L."/>
            <person name="Dawe R.K."/>
            <person name="Jiang J."/>
            <person name="Jiang N."/>
            <person name="Presting G.G."/>
            <person name="Wessler S.R."/>
            <person name="Aluru S."/>
            <person name="Martienssen R.A."/>
            <person name="Clifton S.W."/>
            <person name="McCombie W.R."/>
            <person name="Wing R.A."/>
            <person name="Wilson R.K."/>
        </authorList>
    </citation>
    <scope>NUCLEOTIDE SEQUENCE [LARGE SCALE GENOMIC DNA]</scope>
    <source>
        <strain evidence="3">cv. B73</strain>
    </source>
</reference>
<evidence type="ECO:0000313" key="2">
    <source>
        <dbReference type="EnsemblPlants" id="Zm00001eb175000_P001"/>
    </source>
</evidence>
<dbReference type="Proteomes" id="UP000007305">
    <property type="component" value="Chromosome 4"/>
</dbReference>
<reference evidence="3" key="2">
    <citation type="submission" date="2015-12" db="EMBL/GenBank/DDBJ databases">
        <title>Update maize B73 reference genome by single molecule sequencing technologies.</title>
        <authorList>
            <consortium name="Maize Genome Sequencing Project"/>
            <person name="Ware D."/>
        </authorList>
    </citation>
    <scope>NUCLEOTIDE SEQUENCE [LARGE SCALE GENOMIC DNA]</scope>
    <source>
        <strain evidence="3">cv. B73</strain>
    </source>
</reference>
<reference evidence="2" key="4">
    <citation type="submission" date="2021-05" db="UniProtKB">
        <authorList>
            <consortium name="EnsemblPlants"/>
        </authorList>
    </citation>
    <scope>IDENTIFICATION</scope>
    <source>
        <strain evidence="2">cv. B73</strain>
    </source>
</reference>
<organism evidence="2 3">
    <name type="scientific">Zea mays</name>
    <name type="common">Maize</name>
    <dbReference type="NCBI Taxonomy" id="4577"/>
    <lineage>
        <taxon>Eukaryota</taxon>
        <taxon>Viridiplantae</taxon>
        <taxon>Streptophyta</taxon>
        <taxon>Embryophyta</taxon>
        <taxon>Tracheophyta</taxon>
        <taxon>Spermatophyta</taxon>
        <taxon>Magnoliopsida</taxon>
        <taxon>Liliopsida</taxon>
        <taxon>Poales</taxon>
        <taxon>Poaceae</taxon>
        <taxon>PACMAD clade</taxon>
        <taxon>Panicoideae</taxon>
        <taxon>Andropogonodae</taxon>
        <taxon>Andropogoneae</taxon>
        <taxon>Tripsacinae</taxon>
        <taxon>Zea</taxon>
    </lineage>
</organism>
<feature type="region of interest" description="Disordered" evidence="1">
    <location>
        <begin position="51"/>
        <end position="79"/>
    </location>
</feature>
<name>A0A804NP18_MAIZE</name>
<dbReference type="Gramene" id="Zm00001eb175000_T001">
    <property type="protein sequence ID" value="Zm00001eb175000_P001"/>
    <property type="gene ID" value="Zm00001eb175000"/>
</dbReference>
<keyword evidence="3" id="KW-1185">Reference proteome</keyword>